<feature type="chain" id="PRO_5034968527" description="Hydrophobin" evidence="5">
    <location>
        <begin position="20"/>
        <end position="138"/>
    </location>
</feature>
<comment type="subcellular location">
    <subcellularLocation>
        <location evidence="5">Secreted</location>
        <location evidence="5">Cell wall</location>
    </subcellularLocation>
</comment>
<dbReference type="GO" id="GO:0005199">
    <property type="term" value="F:structural constituent of cell wall"/>
    <property type="evidence" value="ECO:0007669"/>
    <property type="project" value="InterPro"/>
</dbReference>
<organism evidence="6 7">
    <name type="scientific">Colletotrichum asianum</name>
    <dbReference type="NCBI Taxonomy" id="702518"/>
    <lineage>
        <taxon>Eukaryota</taxon>
        <taxon>Fungi</taxon>
        <taxon>Dikarya</taxon>
        <taxon>Ascomycota</taxon>
        <taxon>Pezizomycotina</taxon>
        <taxon>Sordariomycetes</taxon>
        <taxon>Hypocreomycetidae</taxon>
        <taxon>Glomerellales</taxon>
        <taxon>Glomerellaceae</taxon>
        <taxon>Colletotrichum</taxon>
        <taxon>Colletotrichum gloeosporioides species complex</taxon>
    </lineage>
</organism>
<keyword evidence="7" id="KW-1185">Reference proteome</keyword>
<dbReference type="Pfam" id="PF01185">
    <property type="entry name" value="Hydrophobin"/>
    <property type="match status" value="1"/>
</dbReference>
<keyword evidence="4 5" id="KW-1015">Disulfide bond</keyword>
<accession>A0A8H3WK39</accession>
<dbReference type="AlphaFoldDB" id="A0A8H3WK39"/>
<keyword evidence="2 5" id="KW-0964">Secreted</keyword>
<dbReference type="Proteomes" id="UP000434172">
    <property type="component" value="Unassembled WGS sequence"/>
</dbReference>
<comment type="similarity">
    <text evidence="1 5">Belongs to the fungal hydrophobin family.</text>
</comment>
<evidence type="ECO:0000256" key="4">
    <source>
        <dbReference type="ARBA" id="ARBA00023157"/>
    </source>
</evidence>
<dbReference type="OrthoDB" id="4225815at2759"/>
<evidence type="ECO:0000256" key="1">
    <source>
        <dbReference type="ARBA" id="ARBA00010446"/>
    </source>
</evidence>
<reference evidence="6 7" key="1">
    <citation type="submission" date="2019-12" db="EMBL/GenBank/DDBJ databases">
        <title>A genome sequence resource for the geographically widespread anthracnose pathogen Colletotrichum asianum.</title>
        <authorList>
            <person name="Meng Y."/>
        </authorList>
    </citation>
    <scope>NUCLEOTIDE SEQUENCE [LARGE SCALE GENOMIC DNA]</scope>
    <source>
        <strain evidence="6 7">ICMP 18580</strain>
    </source>
</reference>
<dbReference type="GO" id="GO:0009277">
    <property type="term" value="C:fungal-type cell wall"/>
    <property type="evidence" value="ECO:0007669"/>
    <property type="project" value="InterPro"/>
</dbReference>
<keyword evidence="5" id="KW-0134">Cell wall</keyword>
<keyword evidence="3 5" id="KW-0732">Signal</keyword>
<sequence>MRFSAATVSALAMALTVAAAPGNTAKEALAKRTDDLTVADAQNICGKDLSVNCCNQVDASTNNNDNSGAGILSGILGGVLGNGGLKLTDGCSSIGVGIANDLLNSQCKQSVACCKNDGNTASGLVAVQLPCIPISGLL</sequence>
<comment type="caution">
    <text evidence="6">The sequence shown here is derived from an EMBL/GenBank/DDBJ whole genome shotgun (WGS) entry which is preliminary data.</text>
</comment>
<gene>
    <name evidence="6" type="ORF">GQ607_004121</name>
</gene>
<evidence type="ECO:0000313" key="6">
    <source>
        <dbReference type="EMBL" id="KAF0328709.1"/>
    </source>
</evidence>
<dbReference type="InterPro" id="IPR019778">
    <property type="entry name" value="Class_I_Hydrophobin_CS"/>
</dbReference>
<proteinExistence type="inferred from homology"/>
<evidence type="ECO:0000313" key="7">
    <source>
        <dbReference type="Proteomes" id="UP000434172"/>
    </source>
</evidence>
<dbReference type="EMBL" id="WOWK01000016">
    <property type="protein sequence ID" value="KAF0328709.1"/>
    <property type="molecule type" value="Genomic_DNA"/>
</dbReference>
<name>A0A8H3WK39_9PEZI</name>
<dbReference type="PROSITE" id="PS00956">
    <property type="entry name" value="HYDROPHOBIN"/>
    <property type="match status" value="1"/>
</dbReference>
<dbReference type="InterPro" id="IPR001338">
    <property type="entry name" value="Class_I_Hydrophobin"/>
</dbReference>
<dbReference type="SMART" id="SM00075">
    <property type="entry name" value="HYDRO"/>
    <property type="match status" value="1"/>
</dbReference>
<evidence type="ECO:0000256" key="2">
    <source>
        <dbReference type="ARBA" id="ARBA00022525"/>
    </source>
</evidence>
<protein>
    <recommendedName>
        <fullName evidence="5">Hydrophobin</fullName>
    </recommendedName>
</protein>
<evidence type="ECO:0000256" key="3">
    <source>
        <dbReference type="ARBA" id="ARBA00022729"/>
    </source>
</evidence>
<evidence type="ECO:0000256" key="5">
    <source>
        <dbReference type="RuleBase" id="RU365009"/>
    </source>
</evidence>
<feature type="signal peptide" evidence="5">
    <location>
        <begin position="1"/>
        <end position="19"/>
    </location>
</feature>